<reference evidence="1" key="1">
    <citation type="submission" date="2018-02" db="EMBL/GenBank/DDBJ databases">
        <title>The genomes of Aspergillus section Nigri reveals drivers in fungal speciation.</title>
        <authorList>
            <consortium name="DOE Joint Genome Institute"/>
            <person name="Vesth T.C."/>
            <person name="Nybo J."/>
            <person name="Theobald S."/>
            <person name="Brandl J."/>
            <person name="Frisvad J.C."/>
            <person name="Nielsen K.F."/>
            <person name="Lyhne E.K."/>
            <person name="Kogle M.E."/>
            <person name="Kuo A."/>
            <person name="Riley R."/>
            <person name="Clum A."/>
            <person name="Nolan M."/>
            <person name="Lipzen A."/>
            <person name="Salamov A."/>
            <person name="Henrissat B."/>
            <person name="Wiebenga A."/>
            <person name="De vries R.P."/>
            <person name="Grigoriev I.V."/>
            <person name="Mortensen U.H."/>
            <person name="Andersen M.R."/>
            <person name="Baker S.E."/>
        </authorList>
    </citation>
    <scope>NUCLEOTIDE SEQUENCE</scope>
    <source>
        <strain evidence="1">CBS 621.78</strain>
    </source>
</reference>
<dbReference type="EMBL" id="KZ825322">
    <property type="protein sequence ID" value="RAH48673.1"/>
    <property type="molecule type" value="Genomic_DNA"/>
</dbReference>
<sequence>MQTSENYADRLERKLQADGFKFMEGSDPTIWRVRALSSGVVLDTFRPTALQDPSFDGASAAHLREHFEKWAAAAARDEHGMILEDARIRTTSRYRFIIEVHQEAVESVLSAPDPTDPESSLNKTGVVPLVNSEWDPEEQDSEDDTHYPPIEGCTLFNVGWLNLLYEDAELNAFSELNNFHWDDYYKRPPEIIDLESFGRAWDPSFEGATAAGLRPQFRQWAAAAA</sequence>
<keyword evidence="2" id="KW-1185">Reference proteome</keyword>
<name>A0ACD1GHD2_9EURO</name>
<evidence type="ECO:0000313" key="1">
    <source>
        <dbReference type="EMBL" id="RAH48673.1"/>
    </source>
</evidence>
<dbReference type="Proteomes" id="UP000249057">
    <property type="component" value="Unassembled WGS sequence"/>
</dbReference>
<gene>
    <name evidence="1" type="ORF">BO95DRAFT_460927</name>
</gene>
<accession>A0ACD1GHD2</accession>
<proteinExistence type="predicted"/>
<protein>
    <submittedName>
        <fullName evidence="1">Uncharacterized protein</fullName>
    </submittedName>
</protein>
<organism evidence="1 2">
    <name type="scientific">Aspergillus brunneoviolaceus CBS 621.78</name>
    <dbReference type="NCBI Taxonomy" id="1450534"/>
    <lineage>
        <taxon>Eukaryota</taxon>
        <taxon>Fungi</taxon>
        <taxon>Dikarya</taxon>
        <taxon>Ascomycota</taxon>
        <taxon>Pezizomycotina</taxon>
        <taxon>Eurotiomycetes</taxon>
        <taxon>Eurotiomycetidae</taxon>
        <taxon>Eurotiales</taxon>
        <taxon>Aspergillaceae</taxon>
        <taxon>Aspergillus</taxon>
        <taxon>Aspergillus subgen. Circumdati</taxon>
    </lineage>
</organism>
<evidence type="ECO:0000313" key="2">
    <source>
        <dbReference type="Proteomes" id="UP000249057"/>
    </source>
</evidence>